<dbReference type="RefSeq" id="WP_343990562.1">
    <property type="nucleotide sequence ID" value="NZ_BAAALG010000001.1"/>
</dbReference>
<feature type="region of interest" description="Disordered" evidence="2">
    <location>
        <begin position="42"/>
        <end position="164"/>
    </location>
</feature>
<organism evidence="5 6">
    <name type="scientific">Nocardioides dubius</name>
    <dbReference type="NCBI Taxonomy" id="317019"/>
    <lineage>
        <taxon>Bacteria</taxon>
        <taxon>Bacillati</taxon>
        <taxon>Actinomycetota</taxon>
        <taxon>Actinomycetes</taxon>
        <taxon>Propionibacteriales</taxon>
        <taxon>Nocardioidaceae</taxon>
        <taxon>Nocardioides</taxon>
    </lineage>
</organism>
<gene>
    <name evidence="5" type="ORF">GCM10009668_02710</name>
</gene>
<evidence type="ECO:0000313" key="6">
    <source>
        <dbReference type="Proteomes" id="UP001501581"/>
    </source>
</evidence>
<comment type="caution">
    <text evidence="5">The sequence shown here is derived from an EMBL/GenBank/DDBJ whole genome shotgun (WGS) entry which is preliminary data.</text>
</comment>
<name>A0ABN1TKK2_9ACTN</name>
<dbReference type="CDD" id="cd06583">
    <property type="entry name" value="PGRP"/>
    <property type="match status" value="1"/>
</dbReference>
<dbReference type="Gene3D" id="2.130.10.130">
    <property type="entry name" value="Integrin alpha, N-terminal"/>
    <property type="match status" value="1"/>
</dbReference>
<dbReference type="Gene3D" id="2.40.128.340">
    <property type="match status" value="1"/>
</dbReference>
<dbReference type="InterPro" id="IPR013517">
    <property type="entry name" value="FG-GAP"/>
</dbReference>
<dbReference type="InterPro" id="IPR036505">
    <property type="entry name" value="Amidase/PGRP_sf"/>
</dbReference>
<dbReference type="InterPro" id="IPR002502">
    <property type="entry name" value="Amidase_domain"/>
</dbReference>
<dbReference type="InterPro" id="IPR006619">
    <property type="entry name" value="PGRP_domain_met/bac"/>
</dbReference>
<dbReference type="SUPFAM" id="SSF55846">
    <property type="entry name" value="N-acetylmuramoyl-L-alanine amidase-like"/>
    <property type="match status" value="1"/>
</dbReference>
<dbReference type="PANTHER" id="PTHR44103">
    <property type="entry name" value="PROPROTEIN CONVERTASE P"/>
    <property type="match status" value="1"/>
</dbReference>
<protein>
    <recommendedName>
        <fullName evidence="7">Repeat domain-containing protein</fullName>
    </recommendedName>
</protein>
<evidence type="ECO:0000259" key="3">
    <source>
        <dbReference type="SMART" id="SM00644"/>
    </source>
</evidence>
<keyword evidence="1" id="KW-0732">Signal</keyword>
<dbReference type="SUPFAM" id="SSF69318">
    <property type="entry name" value="Integrin alpha N-terminal domain"/>
    <property type="match status" value="2"/>
</dbReference>
<proteinExistence type="predicted"/>
<sequence length="1005" mass="104988">MPPSKARYVTICQQLLAIAAVIAVLAPAANVLSLDVIPSGPAPATAGPEAPQPTVPDAADHPAAEAPSAEQPRAEQPQAPQARVETAPVEAEVAEVPMAPVERPADAPTPRATHDHDDDLAARKQGTDEHADEHADEADEHADEAEGAEQDEEIAPAGGSAVESAPETVHGYGAVGVTWSSQSAALEEGEIAVQVRTETDGVWSDWLEVEYHDHDGPDPDSAEGRDARPGTDAMFVGEVDQVQARAVTAAGVALPEDIKLAVIAPGESAGTELERPAIDTSKLGEDVIDGTEVPADDTLESSEGDLELSKSAFTQKPQIFSRAQWGANEKLRDGKPSYNEVHAGFVHHTVNANNYTKAQVPAMIRSIYAYHTQTRGWSDVGYNFLVDRFGRIWEGRYGGVDRPVIGAHTLGYNENSFAMSAIGNFDVTKPSEAMVEAYGNLMAWKLALHGVKAGSTSQVVSGKKFKAINGHRDAGSTACPGKYLYARIPDIRKLAAARQADWRGRDLITNVVGSAHPDILMRQKSTGRVYAIPTGGMLAWSSPISSGGWGGYDVVIAAGDLNGDKVGDLFVRSAKTGRTVALAGNGKGGFSSTNRVQGGLRGRDQITAVGDLNGDGRNDIVARDPGTGRLYGYWGKGNGALRGKVLLSTGWKGYTMTVGAGDVNGDGKADLLARDGAGKMWLHPGNGKGGLGARVALSGNWGGFDKITGIGDFDGDGKADLLMRFAKNQKFYIRPGTGKGTYKKLLGPFASLKGARAVSAAPIAGSPHPDLVTVTGSTLRVLPHAGTVNLSPAVYLGSGFNGSEALLNVGDWDRDGRNDIISKTAAGDLRLHRNLGGNKFAAPVRIGKGFNGVSLLAAVGDVTGDGIPDLMGQPKNSSMRIYPGSLTGFQSSYVAKGPISGSGQLGLGRWNADGAPDVAYRVGNGLRWYRGNGPGGLVGSAGTLSVDLSAYDLVTSPGDVNGDARPDLVVREKKSGYLFLLPGTSSGFGARVFLGQGYGGFDRAG</sequence>
<feature type="compositionally biased region" description="Basic and acidic residues" evidence="2">
    <location>
        <begin position="112"/>
        <end position="133"/>
    </location>
</feature>
<feature type="compositionally biased region" description="Low complexity" evidence="2">
    <location>
        <begin position="64"/>
        <end position="102"/>
    </location>
</feature>
<feature type="compositionally biased region" description="Acidic residues" evidence="2">
    <location>
        <begin position="134"/>
        <end position="154"/>
    </location>
</feature>
<dbReference type="Pfam" id="PF01510">
    <property type="entry name" value="Amidase_2"/>
    <property type="match status" value="1"/>
</dbReference>
<evidence type="ECO:0008006" key="7">
    <source>
        <dbReference type="Google" id="ProtNLM"/>
    </source>
</evidence>
<dbReference type="Pfam" id="PF13517">
    <property type="entry name" value="FG-GAP_3"/>
    <property type="match status" value="3"/>
</dbReference>
<evidence type="ECO:0000256" key="1">
    <source>
        <dbReference type="ARBA" id="ARBA00022729"/>
    </source>
</evidence>
<evidence type="ECO:0000256" key="2">
    <source>
        <dbReference type="SAM" id="MobiDB-lite"/>
    </source>
</evidence>
<reference evidence="5 6" key="1">
    <citation type="journal article" date="2019" name="Int. J. Syst. Evol. Microbiol.">
        <title>The Global Catalogue of Microorganisms (GCM) 10K type strain sequencing project: providing services to taxonomists for standard genome sequencing and annotation.</title>
        <authorList>
            <consortium name="The Broad Institute Genomics Platform"/>
            <consortium name="The Broad Institute Genome Sequencing Center for Infectious Disease"/>
            <person name="Wu L."/>
            <person name="Ma J."/>
        </authorList>
    </citation>
    <scope>NUCLEOTIDE SEQUENCE [LARGE SCALE GENOMIC DNA]</scope>
    <source>
        <strain evidence="5 6">JCM 13008</strain>
    </source>
</reference>
<feature type="domain" description="N-acetylmuramoyl-L-alanine amidase" evidence="3">
    <location>
        <begin position="329"/>
        <end position="481"/>
    </location>
</feature>
<dbReference type="SMART" id="SM00644">
    <property type="entry name" value="Ami_2"/>
    <property type="match status" value="1"/>
</dbReference>
<evidence type="ECO:0000259" key="4">
    <source>
        <dbReference type="SMART" id="SM00701"/>
    </source>
</evidence>
<dbReference type="Proteomes" id="UP001501581">
    <property type="component" value="Unassembled WGS sequence"/>
</dbReference>
<feature type="domain" description="Peptidoglycan recognition protein family" evidence="4">
    <location>
        <begin position="317"/>
        <end position="464"/>
    </location>
</feature>
<evidence type="ECO:0000313" key="5">
    <source>
        <dbReference type="EMBL" id="GAA1091399.1"/>
    </source>
</evidence>
<dbReference type="EMBL" id="BAAALG010000001">
    <property type="protein sequence ID" value="GAA1091399.1"/>
    <property type="molecule type" value="Genomic_DNA"/>
</dbReference>
<dbReference type="SMART" id="SM00701">
    <property type="entry name" value="PGRP"/>
    <property type="match status" value="1"/>
</dbReference>
<dbReference type="InterPro" id="IPR028994">
    <property type="entry name" value="Integrin_alpha_N"/>
</dbReference>
<accession>A0ABN1TKK2</accession>
<dbReference type="PANTHER" id="PTHR44103:SF1">
    <property type="entry name" value="PROPROTEIN CONVERTASE P"/>
    <property type="match status" value="1"/>
</dbReference>
<dbReference type="Gene3D" id="3.40.80.10">
    <property type="entry name" value="Peptidoglycan recognition protein-like"/>
    <property type="match status" value="1"/>
</dbReference>
<keyword evidence="6" id="KW-1185">Reference proteome</keyword>